<keyword evidence="1" id="KW-0106">Calcium</keyword>
<dbReference type="InParanoid" id="K3X2K1"/>
<dbReference type="EnsemblProtists" id="PYU1_T011450">
    <property type="protein sequence ID" value="PYU1_T011450"/>
    <property type="gene ID" value="PYU1_G011425"/>
</dbReference>
<dbReference type="GO" id="GO:0005509">
    <property type="term" value="F:calcium ion binding"/>
    <property type="evidence" value="ECO:0007669"/>
    <property type="project" value="InterPro"/>
</dbReference>
<reference evidence="3" key="3">
    <citation type="submission" date="2015-02" db="UniProtKB">
        <authorList>
            <consortium name="EnsemblProtists"/>
        </authorList>
    </citation>
    <scope>IDENTIFICATION</scope>
    <source>
        <strain evidence="3">DAOM BR144</strain>
    </source>
</reference>
<name>K3X2K1_GLOUD</name>
<evidence type="ECO:0000313" key="3">
    <source>
        <dbReference type="EnsemblProtists" id="PYU1_T011450"/>
    </source>
</evidence>
<dbReference type="Gene3D" id="1.10.238.10">
    <property type="entry name" value="EF-hand"/>
    <property type="match status" value="2"/>
</dbReference>
<dbReference type="STRING" id="431595.K3X2K1"/>
<feature type="domain" description="EF-hand" evidence="2">
    <location>
        <begin position="1363"/>
        <end position="1387"/>
    </location>
</feature>
<proteinExistence type="predicted"/>
<dbReference type="SUPFAM" id="SSF47473">
    <property type="entry name" value="EF-hand"/>
    <property type="match status" value="1"/>
</dbReference>
<protein>
    <recommendedName>
        <fullName evidence="2">EF-hand domain-containing protein</fullName>
    </recommendedName>
</protein>
<dbReference type="InterPro" id="IPR002048">
    <property type="entry name" value="EF_hand_dom"/>
</dbReference>
<reference evidence="4" key="1">
    <citation type="journal article" date="2010" name="Genome Biol.">
        <title>Genome sequence of the necrotrophic plant pathogen Pythium ultimum reveals original pathogenicity mechanisms and effector repertoire.</title>
        <authorList>
            <person name="Levesque C.A."/>
            <person name="Brouwer H."/>
            <person name="Cano L."/>
            <person name="Hamilton J.P."/>
            <person name="Holt C."/>
            <person name="Huitema E."/>
            <person name="Raffaele S."/>
            <person name="Robideau G.P."/>
            <person name="Thines M."/>
            <person name="Win J."/>
            <person name="Zerillo M.M."/>
            <person name="Beakes G.W."/>
            <person name="Boore J.L."/>
            <person name="Busam D."/>
            <person name="Dumas B."/>
            <person name="Ferriera S."/>
            <person name="Fuerstenberg S.I."/>
            <person name="Gachon C.M."/>
            <person name="Gaulin E."/>
            <person name="Govers F."/>
            <person name="Grenville-Briggs L."/>
            <person name="Horner N."/>
            <person name="Hostetler J."/>
            <person name="Jiang R.H."/>
            <person name="Johnson J."/>
            <person name="Krajaejun T."/>
            <person name="Lin H."/>
            <person name="Meijer H.J."/>
            <person name="Moore B."/>
            <person name="Morris P."/>
            <person name="Phuntmart V."/>
            <person name="Puiu D."/>
            <person name="Shetty J."/>
            <person name="Stajich J.E."/>
            <person name="Tripathy S."/>
            <person name="Wawra S."/>
            <person name="van West P."/>
            <person name="Whitty B.R."/>
            <person name="Coutinho P.M."/>
            <person name="Henrissat B."/>
            <person name="Martin F."/>
            <person name="Thomas P.D."/>
            <person name="Tyler B.M."/>
            <person name="De Vries R.P."/>
            <person name="Kamoun S."/>
            <person name="Yandell M."/>
            <person name="Tisserat N."/>
            <person name="Buell C.R."/>
        </authorList>
    </citation>
    <scope>NUCLEOTIDE SEQUENCE</scope>
    <source>
        <strain evidence="4">DAOM:BR144</strain>
    </source>
</reference>
<dbReference type="Pfam" id="PF13499">
    <property type="entry name" value="EF-hand_7"/>
    <property type="match status" value="1"/>
</dbReference>
<dbReference type="InterPro" id="IPR018247">
    <property type="entry name" value="EF_Hand_1_Ca_BS"/>
</dbReference>
<dbReference type="CDD" id="cd00051">
    <property type="entry name" value="EFh"/>
    <property type="match status" value="1"/>
</dbReference>
<feature type="domain" description="EF-hand" evidence="2">
    <location>
        <begin position="1410"/>
        <end position="1435"/>
    </location>
</feature>
<dbReference type="VEuPathDB" id="FungiDB:PYU1_G011425"/>
<evidence type="ECO:0000259" key="2">
    <source>
        <dbReference type="PROSITE" id="PS50222"/>
    </source>
</evidence>
<organism evidence="3 4">
    <name type="scientific">Globisporangium ultimum (strain ATCC 200006 / CBS 805.95 / DAOM BR144)</name>
    <name type="common">Pythium ultimum</name>
    <dbReference type="NCBI Taxonomy" id="431595"/>
    <lineage>
        <taxon>Eukaryota</taxon>
        <taxon>Sar</taxon>
        <taxon>Stramenopiles</taxon>
        <taxon>Oomycota</taxon>
        <taxon>Peronosporomycetes</taxon>
        <taxon>Pythiales</taxon>
        <taxon>Pythiaceae</taxon>
        <taxon>Globisporangium</taxon>
    </lineage>
</organism>
<dbReference type="PROSITE" id="PS00018">
    <property type="entry name" value="EF_HAND_1"/>
    <property type="match status" value="4"/>
</dbReference>
<feature type="domain" description="EF-hand" evidence="2">
    <location>
        <begin position="1488"/>
        <end position="1523"/>
    </location>
</feature>
<dbReference type="PANTHER" id="PTHR22925:SF3">
    <property type="entry name" value="GLYCOSYL HYDROLASE FAMILY PROTEIN 43"/>
    <property type="match status" value="1"/>
</dbReference>
<evidence type="ECO:0000313" key="4">
    <source>
        <dbReference type="Proteomes" id="UP000019132"/>
    </source>
</evidence>
<dbReference type="OMA" id="VEYWLPR"/>
<dbReference type="Proteomes" id="UP000019132">
    <property type="component" value="Unassembled WGS sequence"/>
</dbReference>
<sequence>MNDFEDWKTGTHRWKIKQGADTISTTKLGWNTFDFTVIGSLELADGYLIFDSDAAELRGDVTLRGVFAQTREGTKVAVFNFMTVFLGKDVKVRFIGKTAISIMSRSAMIIDTELRVRPGTLGGFPGGGFIGAETTNNNRNGPGSTNVRVYVETISTFGTHIPEIQEIETLAASGQKIQGHFVIFYGEDERVHTQPISYDATAYDVKVYLETAFPKIGMLHVERDDTRQQIPESGRLWRVTFFSAVGNLPQLRAKSYLKALSSQVLTRTIRDGNQLSGTFRLGFLDYQTQALPHNVQAEELRNALLQNFPFLLDARVTRTDPLSQCVQGSTAPDQTAATTTALSPSAENRFMSSQWTAPNEVLVGSIDSVKSTQDKLCSGGRGAADGYVWKVQFWTQKGNQMPSSPTSPVAQLVDTPVPLTIDFSGLRGIGATAQVVDSLCFSLAFGGAGASFASKGGQGYATPFQAANDYAQPYSEDIVSDLLGGSGGAGGGLDPIDLFPVVQPTLGGAGAGAIMLSAVNDILIGLNGKILVNGGHGGPGYTAGGGGSGGTLLLISGGSISHHGVLEALGGHGGSSTPFSDLRNPAHPGGGGSGGRVAIFAQTFSSWGDGRIIVSGGASQDPLRVGSKGSSFIQVQSNLALRVDPTIGAAGTTKSLLIDGSEGYESGSDGILDAQSHQIVRNGPRFVLDAPSRPTRISYFVRIGNFGEGKITNNRGAIFGVHSSGRDDDKDEFMISIGIIDGVFTHEPNAFQWPRRTFQPKIQPNRWYKVDLFINWYQHTYSIQLNDILKVQNVTFNGVSVGSVSVNNLHAMSTWWDEIYVGKNHLMGFVCPHVIADKRSTAFTSNSQSNGHGNGVVVVKGRQLRKLWATSFQGPATSYHPMVRHESHLSAQAVFQYNNGGIVPLDGARHREFLDDIHERESETPDGSSEEDLDANEILSESEILILPDVPQDNTIVKPLETGIDFATLAADDASGGTHSSASASSKATMYWYSEVFNETTLVGGIGACSTLDYIEWRNEGIMLHFVNLTDPFGGVSTMGILLADRPKMIFNSETNQFVMWMHVDNKTNTMGLTGIATSAFPNGPFEFQRSFYPDGAPLEAPGGQSINETHDQTIAVIPSANKRQPDCAYLIRSYYKTVEYWLPRPVMDPLWQSVQTPEGKTDFGLSYHRAFYHAGYDNPNDIYLQRWRMEDRPWELICCEPTNQSHCVSYTQIPSNASVICPDGMEKTHILGQSQMNASNHIMSRYKDPNDDANSFFIPHSVASHTSWGFQVYNVKTWRGNYFDALSTNITLFIFKRFAGERRRNEIEKDPSIPYEYPNEEERTQAVIPMNDTEILDLLLGTLGVPVSTAFRAKISSFDLLEIDINDDGKITSSEIAQLLKKSAQKKLTSQLVTSLMADFEVMKWSQVDILDANGDGVITFPEFEKWVGLDPNLLFDQFDIDKNGFLDENELARTLWYRQMPRLDTAMILLDPSFDGRVYYQRFRSLVLETPDFIFQTYDFDDSNTLTQNEIDLMIKDLGTSFADASVLDGLKNATTKSISKQAYAAWLSSSTSLLGGSRNRLKADNVVHGTRPDSLMGPLHVVERRRAKYVAISRLTRDYHATEGLLREIEGDFEGREALVSYFEFAEQLFGLRDDDGPMELMEPFRVFLSSQTLQDRASYWNGRHWEGRPSAPSLFTYGHQCLQVAGVDASDSGCLPCLTRSPYVTSTVDVFQSQSRSTAHCEPQKELDAYIKEFDQQVSIQLQYQQQSVYGPQGLQPHMSPCFNQSQFFPCDVHKVLDGNIADALRDAHARETQWHLAWEQHSNDVGSSTKIRANDAQPASFGPSFIERFSARLREPLDDQLLDAVAAYSPDQWTDILGGGS</sequence>
<dbReference type="eggNOG" id="ENOG502QSGV">
    <property type="taxonomic scope" value="Eukaryota"/>
</dbReference>
<dbReference type="Gene3D" id="2.115.10.20">
    <property type="entry name" value="Glycosyl hydrolase domain, family 43"/>
    <property type="match status" value="1"/>
</dbReference>
<reference evidence="4" key="2">
    <citation type="submission" date="2010-04" db="EMBL/GenBank/DDBJ databases">
        <authorList>
            <person name="Buell R."/>
            <person name="Hamilton J."/>
            <person name="Hostetler J."/>
        </authorList>
    </citation>
    <scope>NUCLEOTIDE SEQUENCE [LARGE SCALE GENOMIC DNA]</scope>
    <source>
        <strain evidence="4">DAOM:BR144</strain>
    </source>
</reference>
<dbReference type="EMBL" id="GL376571">
    <property type="status" value="NOT_ANNOTATED_CDS"/>
    <property type="molecule type" value="Genomic_DNA"/>
</dbReference>
<dbReference type="PROSITE" id="PS50222">
    <property type="entry name" value="EF_HAND_2"/>
    <property type="match status" value="3"/>
</dbReference>
<dbReference type="InterPro" id="IPR023296">
    <property type="entry name" value="Glyco_hydro_beta-prop_sf"/>
</dbReference>
<dbReference type="SUPFAM" id="SSF75005">
    <property type="entry name" value="Arabinanase/levansucrase/invertase"/>
    <property type="match status" value="1"/>
</dbReference>
<dbReference type="InterPro" id="IPR011992">
    <property type="entry name" value="EF-hand-dom_pair"/>
</dbReference>
<dbReference type="Pfam" id="PF13202">
    <property type="entry name" value="EF-hand_5"/>
    <property type="match status" value="1"/>
</dbReference>
<evidence type="ECO:0000256" key="1">
    <source>
        <dbReference type="ARBA" id="ARBA00022837"/>
    </source>
</evidence>
<accession>K3X2K1</accession>
<dbReference type="PANTHER" id="PTHR22925">
    <property type="entry name" value="GLYCOSYL HYDROLASE 43 FAMILY MEMBER"/>
    <property type="match status" value="1"/>
</dbReference>
<keyword evidence="4" id="KW-1185">Reference proteome</keyword>
<dbReference type="HOGENOM" id="CLU_234634_0_0_1"/>